<accession>A0ABM8ZQG6</accession>
<gene>
    <name evidence="2" type="ORF">VST7929_00145</name>
</gene>
<sequence length="186" mass="20924">MSAVIISGGPGAGKTTLINALAQRGFRYGDEVSRRLIEEQQLRVDGILPWTDLPAFAALCLTEMQTQKEQALTDAQWHFLDRAIGDICAYLTVGGEGIPAHYSQAAQGYYGVVFVCPPQAQIYQQDAVRPHPFDEAQHIHQQLVHTYQQLDYQVVTVPWLPIEQRAQWVLDYLQQEQTGSERELSV</sequence>
<dbReference type="InterPro" id="IPR038727">
    <property type="entry name" value="NadR/Ttd14_AAA_dom"/>
</dbReference>
<comment type="caution">
    <text evidence="2">The sequence shown here is derived from an EMBL/GenBank/DDBJ whole genome shotgun (WGS) entry which is preliminary data.</text>
</comment>
<evidence type="ECO:0000313" key="3">
    <source>
        <dbReference type="Proteomes" id="UP000838672"/>
    </source>
</evidence>
<dbReference type="RefSeq" id="WP_237464155.1">
    <property type="nucleotide sequence ID" value="NZ_CAKLDI010000001.1"/>
</dbReference>
<evidence type="ECO:0000313" key="2">
    <source>
        <dbReference type="EMBL" id="CAH0532327.1"/>
    </source>
</evidence>
<dbReference type="InterPro" id="IPR027417">
    <property type="entry name" value="P-loop_NTPase"/>
</dbReference>
<dbReference type="Pfam" id="PF13521">
    <property type="entry name" value="AAA_28"/>
    <property type="match status" value="1"/>
</dbReference>
<name>A0ABM8ZQG6_9VIBR</name>
<evidence type="ECO:0000259" key="1">
    <source>
        <dbReference type="Pfam" id="PF13521"/>
    </source>
</evidence>
<keyword evidence="3" id="KW-1185">Reference proteome</keyword>
<dbReference type="SUPFAM" id="SSF52540">
    <property type="entry name" value="P-loop containing nucleoside triphosphate hydrolases"/>
    <property type="match status" value="1"/>
</dbReference>
<protein>
    <recommendedName>
        <fullName evidence="1">NadR/Ttd14 AAA domain-containing protein</fullName>
    </recommendedName>
</protein>
<organism evidence="2 3">
    <name type="scientific">Vibrio stylophorae</name>
    <dbReference type="NCBI Taxonomy" id="659351"/>
    <lineage>
        <taxon>Bacteria</taxon>
        <taxon>Pseudomonadati</taxon>
        <taxon>Pseudomonadota</taxon>
        <taxon>Gammaproteobacteria</taxon>
        <taxon>Vibrionales</taxon>
        <taxon>Vibrionaceae</taxon>
        <taxon>Vibrio</taxon>
    </lineage>
</organism>
<dbReference type="Proteomes" id="UP000838672">
    <property type="component" value="Unassembled WGS sequence"/>
</dbReference>
<reference evidence="2" key="1">
    <citation type="submission" date="2021-11" db="EMBL/GenBank/DDBJ databases">
        <authorList>
            <person name="Rodrigo-Torres L."/>
            <person name="Arahal R. D."/>
            <person name="Lucena T."/>
        </authorList>
    </citation>
    <scope>NUCLEOTIDE SEQUENCE</scope>
    <source>
        <strain evidence="2">CECT 7929</strain>
    </source>
</reference>
<feature type="domain" description="NadR/Ttd14 AAA" evidence="1">
    <location>
        <begin position="4"/>
        <end position="165"/>
    </location>
</feature>
<dbReference type="EMBL" id="CAKLDI010000001">
    <property type="protein sequence ID" value="CAH0532327.1"/>
    <property type="molecule type" value="Genomic_DNA"/>
</dbReference>
<proteinExistence type="predicted"/>
<dbReference type="Gene3D" id="3.40.50.300">
    <property type="entry name" value="P-loop containing nucleotide triphosphate hydrolases"/>
    <property type="match status" value="1"/>
</dbReference>